<keyword evidence="1 2" id="KW-0808">Transferase</keyword>
<evidence type="ECO:0000313" key="2">
    <source>
        <dbReference type="EMBL" id="AQT42376.1"/>
    </source>
</evidence>
<feature type="binding site" evidence="1">
    <location>
        <position position="104"/>
    </location>
    <ligand>
        <name>S-adenosyl-L-methionine</name>
        <dbReference type="ChEBI" id="CHEBI:59789"/>
    </ligand>
</feature>
<sequence>MNYRHIYHAGNFADVFKHIIIARIIEYLKKKDHAFRVIDTHAGIGIYDLASEEAQKTGEWIDGIGRILHQPIAPDIELLIKPWLDIVNDLNGGNSSKLTRYPGSPYLERKLLRKQDRLTAIELHEADYKKLANNFAGDYQARIIHLDGYLALGAHVPPKEKRGLIVVDPPFEKTDEFERLIEGLEKAYKRFSGGIYALWYPVKHYNELNWFMNELKSTSIPKILRLELRIKQRSEMPGLDGCGMIIVNPPYVLPQEMSKLKAFLLDRLGADKHAQLINEWINGETV</sequence>
<feature type="site" description="Interaction with substrate rRNA" evidence="1">
    <location>
        <position position="3"/>
    </location>
</feature>
<feature type="active site" description="Proton acceptor" evidence="1">
    <location>
        <position position="168"/>
    </location>
</feature>
<feature type="binding site" evidence="1">
    <location>
        <begin position="147"/>
        <end position="148"/>
    </location>
    <ligand>
        <name>S-adenosyl-L-methionine</name>
        <dbReference type="ChEBI" id="CHEBI:59789"/>
    </ligand>
</feature>
<gene>
    <name evidence="1" type="primary">rlmJ</name>
    <name evidence="2" type="ORF">BBC0178_008860</name>
</gene>
<feature type="binding site" evidence="1">
    <location>
        <position position="168"/>
    </location>
    <ligand>
        <name>S-adenosyl-L-methionine</name>
        <dbReference type="ChEBI" id="CHEBI:59789"/>
    </ligand>
</feature>
<evidence type="ECO:0000256" key="1">
    <source>
        <dbReference type="HAMAP-Rule" id="MF_00934"/>
    </source>
</evidence>
<organism evidence="2 3">
    <name type="scientific">Bartonella apihabitans</name>
    <dbReference type="NCBI Taxonomy" id="2750929"/>
    <lineage>
        <taxon>Bacteria</taxon>
        <taxon>Pseudomonadati</taxon>
        <taxon>Pseudomonadota</taxon>
        <taxon>Alphaproteobacteria</taxon>
        <taxon>Hyphomicrobiales</taxon>
        <taxon>Bartonellaceae</taxon>
        <taxon>Bartonella</taxon>
    </lineage>
</organism>
<dbReference type="RefSeq" id="WP_078039354.1">
    <property type="nucleotide sequence ID" value="NZ_CP015820.1"/>
</dbReference>
<dbReference type="EC" id="2.1.1.266" evidence="1"/>
<reference evidence="2 3" key="1">
    <citation type="submission" date="2016-11" db="EMBL/GenBank/DDBJ databases">
        <title>Comparative genomics of Bartonella apis.</title>
        <authorList>
            <person name="Engel P."/>
        </authorList>
    </citation>
    <scope>NUCLEOTIDE SEQUENCE [LARGE SCALE GENOMIC DNA]</scope>
    <source>
        <strain evidence="2 3">BBC0178</strain>
    </source>
</reference>
<dbReference type="OrthoDB" id="9791274at2"/>
<dbReference type="Pfam" id="PF04378">
    <property type="entry name" value="RsmJ"/>
    <property type="match status" value="1"/>
</dbReference>
<dbReference type="PROSITE" id="PS00092">
    <property type="entry name" value="N6_MTASE"/>
    <property type="match status" value="1"/>
</dbReference>
<dbReference type="PANTHER" id="PTHR37426:SF1">
    <property type="entry name" value="RIBOSOMAL RNA LARGE SUBUNIT METHYLTRANSFERASE J"/>
    <property type="match status" value="1"/>
</dbReference>
<comment type="catalytic activity">
    <reaction evidence="1">
        <text>adenosine(2030) in 23S rRNA + S-adenosyl-L-methionine = N(6)-methyladenosine(2030) in 23S rRNA + S-adenosyl-L-homocysteine + H(+)</text>
        <dbReference type="Rhea" id="RHEA:43736"/>
        <dbReference type="Rhea" id="RHEA-COMP:10668"/>
        <dbReference type="Rhea" id="RHEA-COMP:10669"/>
        <dbReference type="ChEBI" id="CHEBI:15378"/>
        <dbReference type="ChEBI" id="CHEBI:57856"/>
        <dbReference type="ChEBI" id="CHEBI:59789"/>
        <dbReference type="ChEBI" id="CHEBI:74411"/>
        <dbReference type="ChEBI" id="CHEBI:74449"/>
        <dbReference type="EC" id="2.1.1.266"/>
    </reaction>
</comment>
<keyword evidence="1" id="KW-0949">S-adenosyl-L-methionine</keyword>
<dbReference type="PANTHER" id="PTHR37426">
    <property type="entry name" value="RIBOSOMAL RNA LARGE SUBUNIT METHYLTRANSFERASE J"/>
    <property type="match status" value="1"/>
</dbReference>
<dbReference type="EMBL" id="CP015820">
    <property type="protein sequence ID" value="AQT42376.1"/>
    <property type="molecule type" value="Genomic_DNA"/>
</dbReference>
<proteinExistence type="inferred from homology"/>
<dbReference type="AlphaFoldDB" id="A0A1U9MAQ7"/>
<name>A0A1U9MAQ7_9HYPH</name>
<keyword evidence="1" id="KW-0698">rRNA processing</keyword>
<feature type="binding site" evidence="1">
    <location>
        <position position="122"/>
    </location>
    <ligand>
        <name>S-adenosyl-L-methionine</name>
        <dbReference type="ChEBI" id="CHEBI:59789"/>
    </ligand>
</feature>
<dbReference type="GO" id="GO:0070475">
    <property type="term" value="P:rRNA base methylation"/>
    <property type="evidence" value="ECO:0007669"/>
    <property type="project" value="UniProtKB-UniRule"/>
</dbReference>
<accession>A0A1U9MAQ7</accession>
<dbReference type="HAMAP" id="MF_00934">
    <property type="entry name" value="23SrRNA_methyltr_J"/>
    <property type="match status" value="1"/>
</dbReference>
<keyword evidence="3" id="KW-1185">Reference proteome</keyword>
<dbReference type="GO" id="GO:0003723">
    <property type="term" value="F:RNA binding"/>
    <property type="evidence" value="ECO:0007669"/>
    <property type="project" value="UniProtKB-UniRule"/>
</dbReference>
<dbReference type="InterPro" id="IPR002052">
    <property type="entry name" value="DNA_methylase_N6_adenine_CS"/>
</dbReference>
<comment type="similarity">
    <text evidence="1">Belongs to the RlmJ family.</text>
</comment>
<keyword evidence="1" id="KW-0694">RNA-binding</keyword>
<evidence type="ECO:0000313" key="3">
    <source>
        <dbReference type="Proteomes" id="UP000189660"/>
    </source>
</evidence>
<dbReference type="InterPro" id="IPR007473">
    <property type="entry name" value="RlmJ"/>
</dbReference>
<protein>
    <recommendedName>
        <fullName evidence="1">Ribosomal RNA large subunit methyltransferase J</fullName>
        <ecNumber evidence="1">2.1.1.266</ecNumber>
    </recommendedName>
    <alternativeName>
        <fullName evidence="1">23S rRNA (adenine(2030)-N6)-methyltransferase</fullName>
    </alternativeName>
    <alternativeName>
        <fullName evidence="1">23S rRNA m6A2030 methyltransferase</fullName>
    </alternativeName>
</protein>
<comment type="function">
    <text evidence="1">Specifically methylates the adenine in position 2030 of 23S rRNA.</text>
</comment>
<dbReference type="Proteomes" id="UP000189660">
    <property type="component" value="Chromosome"/>
</dbReference>
<feature type="binding site" evidence="1">
    <location>
        <position position="41"/>
    </location>
    <ligand>
        <name>S-adenosyl-L-methionine</name>
        <dbReference type="ChEBI" id="CHEBI:59789"/>
    </ligand>
</feature>
<dbReference type="GO" id="GO:0036307">
    <property type="term" value="F:23S rRNA (adenine(2030)-N(6))-methyltransferase activity"/>
    <property type="evidence" value="ECO:0007669"/>
    <property type="project" value="UniProtKB-UniRule"/>
</dbReference>
<keyword evidence="1 2" id="KW-0489">Methyltransferase</keyword>
<dbReference type="InterPro" id="IPR029063">
    <property type="entry name" value="SAM-dependent_MTases_sf"/>
</dbReference>
<dbReference type="KEGG" id="bapa:BBC0178_008860"/>
<dbReference type="SUPFAM" id="SSF53335">
    <property type="entry name" value="S-adenosyl-L-methionine-dependent methyltransferases"/>
    <property type="match status" value="1"/>
</dbReference>
<dbReference type="GO" id="GO:0005829">
    <property type="term" value="C:cytosol"/>
    <property type="evidence" value="ECO:0007669"/>
    <property type="project" value="TreeGrafter"/>
</dbReference>
<comment type="subunit">
    <text evidence="1">Monomer.</text>
</comment>
<dbReference type="Gene3D" id="3.40.50.150">
    <property type="entry name" value="Vaccinia Virus protein VP39"/>
    <property type="match status" value="1"/>
</dbReference>
<feature type="binding site" evidence="1">
    <location>
        <position position="18"/>
    </location>
    <ligand>
        <name>S-adenosyl-L-methionine</name>
        <dbReference type="ChEBI" id="CHEBI:59789"/>
    </ligand>
</feature>